<gene>
    <name evidence="6" type="ORF">FDO65_15500</name>
</gene>
<dbReference type="CDD" id="cd03809">
    <property type="entry name" value="GT4_MtfB-like"/>
    <property type="match status" value="1"/>
</dbReference>
<feature type="domain" description="Glycosyltransferase subfamily 4-like N-terminal" evidence="5">
    <location>
        <begin position="21"/>
        <end position="180"/>
    </location>
</feature>
<sequence length="376" mass="39876">MPTPRPTVLIDGTPLIGPRTGIGRYTHGLLAELARRGDVDVAAAGLARGADPLVLPELPPGAPLRRTRVPGRIVLAARRLGLEPPLELLCGRADVFHATNFLAPPMWRTALVVTVHDLAFHTHPQTMNPAAVDLATRLPPTLRRAAAICTVTGAVRDQVVDVFGVDPADVFVTPNAVGPEWFTAEPADAALRARIGLPERYLVFVGTREPRKDLPTLLAAHAELRRRDPEAPALLVIGAGGWGADPTSTVPDGVVSPGYLPQDDVVRLVAGAQALVLPSLDEGFGMPATEALAAGVPVIVSDIPALREVTGDAALRFPVGDAEALTATIAATLRGQTPDRDSRVAQARTFTPSRTAAAAERAYHHAVDRRRDRRSR</sequence>
<dbReference type="GO" id="GO:0009103">
    <property type="term" value="P:lipopolysaccharide biosynthetic process"/>
    <property type="evidence" value="ECO:0007669"/>
    <property type="project" value="TreeGrafter"/>
</dbReference>
<dbReference type="AlphaFoldDB" id="A0A4U6QF63"/>
<feature type="domain" description="Glycosyl transferase family 1" evidence="4">
    <location>
        <begin position="198"/>
        <end position="346"/>
    </location>
</feature>
<dbReference type="InterPro" id="IPR001296">
    <property type="entry name" value="Glyco_trans_1"/>
</dbReference>
<organism evidence="6 7">
    <name type="scientific">Nakamurella flava</name>
    <dbReference type="NCBI Taxonomy" id="2576308"/>
    <lineage>
        <taxon>Bacteria</taxon>
        <taxon>Bacillati</taxon>
        <taxon>Actinomycetota</taxon>
        <taxon>Actinomycetes</taxon>
        <taxon>Nakamurellales</taxon>
        <taxon>Nakamurellaceae</taxon>
        <taxon>Nakamurella</taxon>
    </lineage>
</organism>
<feature type="compositionally biased region" description="Basic and acidic residues" evidence="3">
    <location>
        <begin position="361"/>
        <end position="370"/>
    </location>
</feature>
<dbReference type="PANTHER" id="PTHR46401">
    <property type="entry name" value="GLYCOSYLTRANSFERASE WBBK-RELATED"/>
    <property type="match status" value="1"/>
</dbReference>
<dbReference type="SUPFAM" id="SSF53756">
    <property type="entry name" value="UDP-Glycosyltransferase/glycogen phosphorylase"/>
    <property type="match status" value="1"/>
</dbReference>
<name>A0A4U6QF63_9ACTN</name>
<comment type="caution">
    <text evidence="6">The sequence shown here is derived from an EMBL/GenBank/DDBJ whole genome shotgun (WGS) entry which is preliminary data.</text>
</comment>
<keyword evidence="2 6" id="KW-0808">Transferase</keyword>
<reference evidence="6 7" key="1">
    <citation type="submission" date="2019-05" db="EMBL/GenBank/DDBJ databases">
        <title>Nakamurella sp. N5BH11, whole genome shotgun sequence.</title>
        <authorList>
            <person name="Tuo L."/>
        </authorList>
    </citation>
    <scope>NUCLEOTIDE SEQUENCE [LARGE SCALE GENOMIC DNA]</scope>
    <source>
        <strain evidence="6 7">N5BH11</strain>
    </source>
</reference>
<dbReference type="PANTHER" id="PTHR46401:SF2">
    <property type="entry name" value="GLYCOSYLTRANSFERASE WBBK-RELATED"/>
    <property type="match status" value="1"/>
</dbReference>
<dbReference type="Gene3D" id="3.40.50.2000">
    <property type="entry name" value="Glycogen Phosphorylase B"/>
    <property type="match status" value="2"/>
</dbReference>
<evidence type="ECO:0000256" key="3">
    <source>
        <dbReference type="SAM" id="MobiDB-lite"/>
    </source>
</evidence>
<evidence type="ECO:0000313" key="6">
    <source>
        <dbReference type="EMBL" id="TKV58894.1"/>
    </source>
</evidence>
<evidence type="ECO:0000313" key="7">
    <source>
        <dbReference type="Proteomes" id="UP000306985"/>
    </source>
</evidence>
<accession>A0A4U6QF63</accession>
<feature type="region of interest" description="Disordered" evidence="3">
    <location>
        <begin position="351"/>
        <end position="376"/>
    </location>
</feature>
<keyword evidence="1" id="KW-0328">Glycosyltransferase</keyword>
<evidence type="ECO:0000256" key="1">
    <source>
        <dbReference type="ARBA" id="ARBA00022676"/>
    </source>
</evidence>
<evidence type="ECO:0000259" key="5">
    <source>
        <dbReference type="Pfam" id="PF13439"/>
    </source>
</evidence>
<dbReference type="OrthoDB" id="9801609at2"/>
<dbReference type="Proteomes" id="UP000306985">
    <property type="component" value="Unassembled WGS sequence"/>
</dbReference>
<protein>
    <submittedName>
        <fullName evidence="6">Glycosyltransferase family 4 protein</fullName>
    </submittedName>
</protein>
<dbReference type="EMBL" id="SZZH01000003">
    <property type="protein sequence ID" value="TKV58894.1"/>
    <property type="molecule type" value="Genomic_DNA"/>
</dbReference>
<proteinExistence type="predicted"/>
<evidence type="ECO:0000259" key="4">
    <source>
        <dbReference type="Pfam" id="PF00534"/>
    </source>
</evidence>
<dbReference type="Pfam" id="PF00534">
    <property type="entry name" value="Glycos_transf_1"/>
    <property type="match status" value="1"/>
</dbReference>
<dbReference type="Pfam" id="PF13439">
    <property type="entry name" value="Glyco_transf_4"/>
    <property type="match status" value="1"/>
</dbReference>
<dbReference type="InterPro" id="IPR028098">
    <property type="entry name" value="Glyco_trans_4-like_N"/>
</dbReference>
<dbReference type="GO" id="GO:0016757">
    <property type="term" value="F:glycosyltransferase activity"/>
    <property type="evidence" value="ECO:0007669"/>
    <property type="project" value="UniProtKB-KW"/>
</dbReference>
<evidence type="ECO:0000256" key="2">
    <source>
        <dbReference type="ARBA" id="ARBA00022679"/>
    </source>
</evidence>
<dbReference type="RefSeq" id="WP_137450554.1">
    <property type="nucleotide sequence ID" value="NZ_SZZH01000003.1"/>
</dbReference>
<keyword evidence="7" id="KW-1185">Reference proteome</keyword>